<reference evidence="2" key="1">
    <citation type="submission" date="2020-09" db="EMBL/GenBank/DDBJ databases">
        <title>Genome seq and assembly of Tianweitania sp.</title>
        <authorList>
            <person name="Chhetri G."/>
        </authorList>
    </citation>
    <scope>NUCLEOTIDE SEQUENCE</scope>
    <source>
        <strain evidence="2">Rool2</strain>
    </source>
</reference>
<accession>A0A8J6PGL5</accession>
<dbReference type="Proteomes" id="UP000643405">
    <property type="component" value="Unassembled WGS sequence"/>
</dbReference>
<dbReference type="RefSeq" id="WP_188163019.1">
    <property type="nucleotide sequence ID" value="NZ_JACVVX010000001.1"/>
</dbReference>
<keyword evidence="1" id="KW-0472">Membrane</keyword>
<evidence type="ECO:0000256" key="1">
    <source>
        <dbReference type="SAM" id="Phobius"/>
    </source>
</evidence>
<keyword evidence="1" id="KW-1133">Transmembrane helix</keyword>
<dbReference type="EMBL" id="JACVVX010000001">
    <property type="protein sequence ID" value="MBD0413598.1"/>
    <property type="molecule type" value="Genomic_DNA"/>
</dbReference>
<dbReference type="InterPro" id="IPR031876">
    <property type="entry name" value="DUF4760"/>
</dbReference>
<sequence>MSDAAPLTPPVAGIAPKPKTVLPETGEGLPWQSPQEIKKESNPFTDRDWRMLVYAWSGLALRLVLIFGAAFTVYQFLNGRDEKRVERTLDLVTLWEQPDYQQAQKAVRQRLDALDAANRQFLPAGATPAEQLVYFQRIGSQAMTEQGGAMPLTDFRDQFDRIVYFLNRVSTCVSGDLCSKEVADTYFKDYAQSFWNSFSGFIKAERRNGAPNFARAIESYAQGT</sequence>
<feature type="transmembrane region" description="Helical" evidence="1">
    <location>
        <begin position="53"/>
        <end position="77"/>
    </location>
</feature>
<dbReference type="Pfam" id="PF15956">
    <property type="entry name" value="DUF4760"/>
    <property type="match status" value="1"/>
</dbReference>
<dbReference type="AlphaFoldDB" id="A0A8J6PGL5"/>
<evidence type="ECO:0000313" key="3">
    <source>
        <dbReference type="Proteomes" id="UP000643405"/>
    </source>
</evidence>
<keyword evidence="1" id="KW-0812">Transmembrane</keyword>
<name>A0A8J6PGL5_9HYPH</name>
<gene>
    <name evidence="2" type="ORF">ICI42_02920</name>
</gene>
<keyword evidence="3" id="KW-1185">Reference proteome</keyword>
<comment type="caution">
    <text evidence="2">The sequence shown here is derived from an EMBL/GenBank/DDBJ whole genome shotgun (WGS) entry which is preliminary data.</text>
</comment>
<protein>
    <submittedName>
        <fullName evidence="2">Uncharacterized protein</fullName>
    </submittedName>
</protein>
<evidence type="ECO:0000313" key="2">
    <source>
        <dbReference type="EMBL" id="MBD0413598.1"/>
    </source>
</evidence>
<organism evidence="2 3">
    <name type="scientific">Oryzicola mucosus</name>
    <dbReference type="NCBI Taxonomy" id="2767425"/>
    <lineage>
        <taxon>Bacteria</taxon>
        <taxon>Pseudomonadati</taxon>
        <taxon>Pseudomonadota</taxon>
        <taxon>Alphaproteobacteria</taxon>
        <taxon>Hyphomicrobiales</taxon>
        <taxon>Phyllobacteriaceae</taxon>
        <taxon>Oryzicola</taxon>
    </lineage>
</organism>
<proteinExistence type="predicted"/>